<proteinExistence type="predicted"/>
<reference evidence="2" key="1">
    <citation type="submission" date="2009-04" db="EMBL/GenBank/DDBJ databases">
        <authorList>
            <person name="Weinstock G."/>
            <person name="Sodergren E."/>
            <person name="Clifton S."/>
            <person name="Fulton L."/>
            <person name="Fulton B."/>
            <person name="Courtney L."/>
            <person name="Fronick C."/>
            <person name="Harrison M."/>
            <person name="Strong C."/>
            <person name="Farmer C."/>
            <person name="Delahaunty K."/>
            <person name="Markovic C."/>
            <person name="Hall O."/>
            <person name="Minx P."/>
            <person name="Tomlinson C."/>
            <person name="Mitreva M."/>
            <person name="Nelson J."/>
            <person name="Hou S."/>
            <person name="Wollam A."/>
            <person name="Pepin K.H."/>
            <person name="Johnson M."/>
            <person name="Bhonagiri V."/>
            <person name="Nash W.E."/>
            <person name="Warren W."/>
            <person name="Chinwalla A."/>
            <person name="Mardis E.R."/>
            <person name="Wilson R.K."/>
        </authorList>
    </citation>
    <scope>NUCLEOTIDE SEQUENCE [LARGE SCALE GENOMIC DNA]</scope>
    <source>
        <strain evidence="2">ATCC 51147</strain>
    </source>
</reference>
<comment type="caution">
    <text evidence="2">The sequence shown here is derived from an EMBL/GenBank/DDBJ whole genome shotgun (WGS) entry which is preliminary data.</text>
</comment>
<dbReference type="HOGENOM" id="CLU_2273586_0_0_4"/>
<accession>C4GLJ1</accession>
<protein>
    <submittedName>
        <fullName evidence="2">Uncharacterized protein</fullName>
    </submittedName>
</protein>
<organism evidence="2 3">
    <name type="scientific">Kingella oralis ATCC 51147</name>
    <dbReference type="NCBI Taxonomy" id="629741"/>
    <lineage>
        <taxon>Bacteria</taxon>
        <taxon>Pseudomonadati</taxon>
        <taxon>Pseudomonadota</taxon>
        <taxon>Betaproteobacteria</taxon>
        <taxon>Neisseriales</taxon>
        <taxon>Neisseriaceae</taxon>
        <taxon>Kingella</taxon>
    </lineage>
</organism>
<dbReference type="Proteomes" id="UP000003009">
    <property type="component" value="Unassembled WGS sequence"/>
</dbReference>
<evidence type="ECO:0000313" key="2">
    <source>
        <dbReference type="EMBL" id="EEP66992.1"/>
    </source>
</evidence>
<keyword evidence="3" id="KW-1185">Reference proteome</keyword>
<gene>
    <name evidence="2" type="ORF">GCWU000324_02562</name>
</gene>
<dbReference type="EMBL" id="ACJW02000005">
    <property type="protein sequence ID" value="EEP66992.1"/>
    <property type="molecule type" value="Genomic_DNA"/>
</dbReference>
<name>C4GLJ1_9NEIS</name>
<feature type="region of interest" description="Disordered" evidence="1">
    <location>
        <begin position="79"/>
        <end position="102"/>
    </location>
</feature>
<evidence type="ECO:0000256" key="1">
    <source>
        <dbReference type="SAM" id="MobiDB-lite"/>
    </source>
</evidence>
<evidence type="ECO:0000313" key="3">
    <source>
        <dbReference type="Proteomes" id="UP000003009"/>
    </source>
</evidence>
<dbReference type="AlphaFoldDB" id="C4GLJ1"/>
<sequence>MGFQAAFKDLRMVFVPHAQRVAHDARAAEQGKQDAFFAGVGAMPIHAQAECEKQADGNPQHLVRLLLIAVERVGFAEHDVELPQRGEGEQRDGDEDKQGGKV</sequence>